<dbReference type="RefSeq" id="WP_407048225.1">
    <property type="nucleotide sequence ID" value="NZ_CP158568.1"/>
</dbReference>
<name>A0AAU7X8Z2_9HYPH</name>
<dbReference type="AlphaFoldDB" id="A0AAU7X8Z2"/>
<proteinExistence type="predicted"/>
<dbReference type="EMBL" id="CP158568">
    <property type="protein sequence ID" value="XBY43123.1"/>
    <property type="molecule type" value="Genomic_DNA"/>
</dbReference>
<reference evidence="1" key="1">
    <citation type="submission" date="2024-06" db="EMBL/GenBank/DDBJ databases">
        <title>Methylostella associata gen. nov., sp. nov., a novel Ancalomicrobiaceae-affiliated facultatively methylotrophic bacteria that feed on methanotrophs of the genus Methylococcus.</title>
        <authorList>
            <person name="Saltykova V."/>
            <person name="Danilova O.V."/>
            <person name="Oshkin I.Y."/>
            <person name="Belova S.E."/>
            <person name="Pimenov N.V."/>
            <person name="Dedysh S.N."/>
        </authorList>
    </citation>
    <scope>NUCLEOTIDE SEQUENCE</scope>
    <source>
        <strain evidence="1">S20</strain>
    </source>
</reference>
<evidence type="ECO:0000313" key="1">
    <source>
        <dbReference type="EMBL" id="XBY43123.1"/>
    </source>
</evidence>
<gene>
    <name evidence="1" type="ORF">ABS361_13535</name>
</gene>
<dbReference type="InterPro" id="IPR010593">
    <property type="entry name" value="DUF1159"/>
</dbReference>
<organism evidence="1">
    <name type="scientific">Methyloraptor flagellatus</name>
    <dbReference type="NCBI Taxonomy" id="3162530"/>
    <lineage>
        <taxon>Bacteria</taxon>
        <taxon>Pseudomonadati</taxon>
        <taxon>Pseudomonadota</taxon>
        <taxon>Alphaproteobacteria</taxon>
        <taxon>Hyphomicrobiales</taxon>
        <taxon>Ancalomicrobiaceae</taxon>
        <taxon>Methyloraptor</taxon>
    </lineage>
</organism>
<sequence>MNGGRSDREIRKGPRGARAVGDLLGDVLSPAARRRGFASVDIIAHWAEIVGPAYADVTQPERLLWSRRLEDGGEDGFVPATLVVRCEGPRALLLQHELPVLVERINAMFGYAAVDRIRIVQRPIARPAVQRAPRLRALSIAEERRIARAVEGIEDEGLRAALERLGRGLIGRKADRGTT</sequence>
<accession>A0AAU7X8Z2</accession>
<dbReference type="InterPro" id="IPR007922">
    <property type="entry name" value="DciA-like"/>
</dbReference>
<dbReference type="Pfam" id="PF05258">
    <property type="entry name" value="DciA"/>
    <property type="match status" value="1"/>
</dbReference>
<dbReference type="PIRSF" id="PIRSF032064">
    <property type="entry name" value="UCP032064"/>
    <property type="match status" value="1"/>
</dbReference>
<dbReference type="KEGG" id="mflg:ABS361_13535"/>
<protein>
    <submittedName>
        <fullName evidence="1">DciA family protein</fullName>
    </submittedName>
</protein>